<dbReference type="EMBL" id="SPOF01000030">
    <property type="protein sequence ID" value="TIB10545.1"/>
    <property type="molecule type" value="Genomic_DNA"/>
</dbReference>
<evidence type="ECO:0000256" key="1">
    <source>
        <dbReference type="ARBA" id="ARBA00004123"/>
    </source>
</evidence>
<sequence length="390" mass="44737">MIDSLQDILNRKLEERLPGKRSLTVISLVSNFTQLKQHLFPFTSSIPNPPIKKILIAFAEYDTLSSAIELHLFKLNDRVLIYVSKVDSTGFGLTPSPMSIAIESVIHWAKVAFNLQVWLHIFSRAQNAYIFPNSEKNGKKRVLSDMQLQRWWKQTLDNLTPFKRWLFLPGFSQEEAIGIIKVDNDWIYGNPHQSNQELNSRNLSSLIPYFEDDPKSRFLDELANSAEALDGRSLKKPRRESSKEENVSYKQNALDRISIEEFWERLGYRQECASGRVTGFFFLHFSREDGPIKEAIEVNKTDQDIDISIELFHRIHDLLTNSDFHTFEGAVSATSSWLNKIRTLIDNSQAYIAPNVKVDNPEKVKATADTEPVKAQVLTVRKKKRPASAV</sequence>
<gene>
    <name evidence="10" type="ORF">E3P90_02832</name>
</gene>
<evidence type="ECO:0000313" key="11">
    <source>
        <dbReference type="Proteomes" id="UP000306954"/>
    </source>
</evidence>
<dbReference type="SMART" id="SM01250">
    <property type="entry name" value="KAT11"/>
    <property type="match status" value="1"/>
</dbReference>
<evidence type="ECO:0000256" key="6">
    <source>
        <dbReference type="ARBA" id="ARBA00023015"/>
    </source>
</evidence>
<dbReference type="PROSITE" id="PS51728">
    <property type="entry name" value="RTT109_HAT"/>
    <property type="match status" value="1"/>
</dbReference>
<dbReference type="Pfam" id="PF08214">
    <property type="entry name" value="HAT_KAT11"/>
    <property type="match status" value="1"/>
</dbReference>
<keyword evidence="3" id="KW-0808">Transferase</keyword>
<keyword evidence="4" id="KW-0227">DNA damage</keyword>
<comment type="catalytic activity">
    <reaction evidence="9">
        <text>L-lysyl-[histone] + acetyl-CoA = N(6)-acetyl-L-lysyl-[histone] + CoA + H(+)</text>
        <dbReference type="Rhea" id="RHEA:21992"/>
        <dbReference type="Rhea" id="RHEA-COMP:9845"/>
        <dbReference type="Rhea" id="RHEA-COMP:11338"/>
        <dbReference type="ChEBI" id="CHEBI:15378"/>
        <dbReference type="ChEBI" id="CHEBI:29969"/>
        <dbReference type="ChEBI" id="CHEBI:57287"/>
        <dbReference type="ChEBI" id="CHEBI:57288"/>
        <dbReference type="ChEBI" id="CHEBI:61930"/>
        <dbReference type="EC" id="2.3.1.48"/>
    </reaction>
    <physiologicalReaction direction="left-to-right" evidence="9">
        <dbReference type="Rhea" id="RHEA:21993"/>
    </physiologicalReaction>
</comment>
<name>A0A4T0HA61_WALIC</name>
<organism evidence="10 11">
    <name type="scientific">Wallemia ichthyophaga</name>
    <dbReference type="NCBI Taxonomy" id="245174"/>
    <lineage>
        <taxon>Eukaryota</taxon>
        <taxon>Fungi</taxon>
        <taxon>Dikarya</taxon>
        <taxon>Basidiomycota</taxon>
        <taxon>Wallemiomycotina</taxon>
        <taxon>Wallemiomycetes</taxon>
        <taxon>Wallemiales</taxon>
        <taxon>Wallemiaceae</taxon>
        <taxon>Wallemia</taxon>
    </lineage>
</organism>
<evidence type="ECO:0000256" key="3">
    <source>
        <dbReference type="ARBA" id="ARBA00022679"/>
    </source>
</evidence>
<dbReference type="EC" id="2.3.1.48" evidence="2"/>
<dbReference type="GO" id="GO:0006974">
    <property type="term" value="P:DNA damage response"/>
    <property type="evidence" value="ECO:0007669"/>
    <property type="project" value="UniProtKB-KW"/>
</dbReference>
<comment type="subcellular location">
    <subcellularLocation>
        <location evidence="1">Nucleus</location>
    </subcellularLocation>
</comment>
<evidence type="ECO:0000256" key="2">
    <source>
        <dbReference type="ARBA" id="ARBA00013184"/>
    </source>
</evidence>
<protein>
    <recommendedName>
        <fullName evidence="2">histone acetyltransferase</fullName>
        <ecNumber evidence="2">2.3.1.48</ecNumber>
    </recommendedName>
</protein>
<keyword evidence="6" id="KW-0805">Transcription regulation</keyword>
<evidence type="ECO:0000256" key="5">
    <source>
        <dbReference type="ARBA" id="ARBA00022990"/>
    </source>
</evidence>
<evidence type="ECO:0000313" key="10">
    <source>
        <dbReference type="EMBL" id="TIB10545.1"/>
    </source>
</evidence>
<evidence type="ECO:0000256" key="4">
    <source>
        <dbReference type="ARBA" id="ARBA00022763"/>
    </source>
</evidence>
<dbReference type="InterPro" id="IPR013178">
    <property type="entry name" value="Histone_AcTrfase_Rtt109/CBP"/>
</dbReference>
<keyword evidence="7" id="KW-0804">Transcription</keyword>
<dbReference type="GO" id="GO:0006355">
    <property type="term" value="P:regulation of DNA-templated transcription"/>
    <property type="evidence" value="ECO:0007669"/>
    <property type="project" value="InterPro"/>
</dbReference>
<dbReference type="PANTHER" id="PTHR31571:SF2">
    <property type="entry name" value="HISTONE ACETYLTRANSFERASE RTT109"/>
    <property type="match status" value="1"/>
</dbReference>
<dbReference type="InterPro" id="IPR016849">
    <property type="entry name" value="Rtt109"/>
</dbReference>
<dbReference type="GO" id="GO:0005634">
    <property type="term" value="C:nucleus"/>
    <property type="evidence" value="ECO:0007669"/>
    <property type="project" value="UniProtKB-SubCell"/>
</dbReference>
<keyword evidence="8" id="KW-0539">Nucleus</keyword>
<dbReference type="OMA" id="FARAQPQ"/>
<dbReference type="AlphaFoldDB" id="A0A4T0HA61"/>
<evidence type="ECO:0000256" key="7">
    <source>
        <dbReference type="ARBA" id="ARBA00023163"/>
    </source>
</evidence>
<dbReference type="Proteomes" id="UP000306954">
    <property type="component" value="Unassembled WGS sequence"/>
</dbReference>
<dbReference type="GO" id="GO:0032931">
    <property type="term" value="F:histone H3K56 acetyltransferase activity"/>
    <property type="evidence" value="ECO:0007669"/>
    <property type="project" value="TreeGrafter"/>
</dbReference>
<evidence type="ECO:0000256" key="9">
    <source>
        <dbReference type="ARBA" id="ARBA00048940"/>
    </source>
</evidence>
<accession>A0A4T0HA61</accession>
<evidence type="ECO:0000256" key="8">
    <source>
        <dbReference type="ARBA" id="ARBA00023242"/>
    </source>
</evidence>
<keyword evidence="5" id="KW-0007">Acetylation</keyword>
<dbReference type="InterPro" id="IPR051236">
    <property type="entry name" value="HAT_RTT109-like"/>
</dbReference>
<proteinExistence type="predicted"/>
<reference evidence="10 11" key="1">
    <citation type="submission" date="2019-03" db="EMBL/GenBank/DDBJ databases">
        <title>Sequencing 23 genomes of Wallemia ichthyophaga.</title>
        <authorList>
            <person name="Gostincar C."/>
        </authorList>
    </citation>
    <scope>NUCLEOTIDE SEQUENCE [LARGE SCALE GENOMIC DNA]</scope>
    <source>
        <strain evidence="10 11">EXF-8621</strain>
    </source>
</reference>
<dbReference type="PANTHER" id="PTHR31571">
    <property type="entry name" value="ALTERED INHERITANCE OF MITOCHONDRIA PROTEIN 6"/>
    <property type="match status" value="1"/>
</dbReference>
<comment type="caution">
    <text evidence="10">The sequence shown here is derived from an EMBL/GenBank/DDBJ whole genome shotgun (WGS) entry which is preliminary data.</text>
</comment>